<dbReference type="Proteomes" id="UP001063350">
    <property type="component" value="Chromosome"/>
</dbReference>
<evidence type="ECO:0000313" key="3">
    <source>
        <dbReference type="Proteomes" id="UP001063350"/>
    </source>
</evidence>
<evidence type="ECO:0000313" key="2">
    <source>
        <dbReference type="EMBL" id="BCO08002.1"/>
    </source>
</evidence>
<organism evidence="2 3">
    <name type="scientific">Desulfolithobacter dissulfuricans</name>
    <dbReference type="NCBI Taxonomy" id="2795293"/>
    <lineage>
        <taxon>Bacteria</taxon>
        <taxon>Pseudomonadati</taxon>
        <taxon>Thermodesulfobacteriota</taxon>
        <taxon>Desulfobulbia</taxon>
        <taxon>Desulfobulbales</taxon>
        <taxon>Desulfobulbaceae</taxon>
        <taxon>Desulfolithobacter</taxon>
    </lineage>
</organism>
<gene>
    <name evidence="2" type="ORF">GF1_03780</name>
</gene>
<keyword evidence="1" id="KW-0175">Coiled coil</keyword>
<evidence type="ECO:0000256" key="1">
    <source>
        <dbReference type="SAM" id="Coils"/>
    </source>
</evidence>
<feature type="coiled-coil region" evidence="1">
    <location>
        <begin position="126"/>
        <end position="153"/>
    </location>
</feature>
<reference evidence="2" key="1">
    <citation type="submission" date="2020-12" db="EMBL/GenBank/DDBJ databases">
        <title>Desulfobium dissulfuricans gen. nov., sp. nov., a novel mesophilic, sulfate-reducing bacterium isolated from a deep-sea hydrothermal vent.</title>
        <authorList>
            <person name="Hashimoto Y."/>
            <person name="Tame A."/>
            <person name="Sawayama S."/>
            <person name="Miyazaki J."/>
            <person name="Takai K."/>
            <person name="Nakagawa S."/>
        </authorList>
    </citation>
    <scope>NUCLEOTIDE SEQUENCE</scope>
    <source>
        <strain evidence="2">GF1</strain>
    </source>
</reference>
<sequence length="353" mass="39170">MLLPLVQVFAPVVYCQPVEREKNAPPEEGGDPLVHTLIDSDLCQLFAPAPLGQDRERFLHLVRDLQTRRDDYAGQLGHLALAGIGSSGRPDQETRTSIIGSLLAGKGIESKEEQEQEMILWQARLILKLAELLDEEQRELQAELDRISSREHQLFQELRSENGEPFSLTGALLSATGTTDGQLRLRLKAWARLFGLGRSWPGSSRIFVTRSRDALDLLIEEYPKVVEDGRPTQLFSIELPANLAEGQDLPGLRQRLQEEGSELLARLHGAMETVEDAGFQEAEENGWQELLETVYPATSCGRCRLTMIGFPNTSAAQFFLQTFGSDDALTPPPPAADQEQPGTVVGVLERIDH</sequence>
<proteinExistence type="predicted"/>
<name>A0A915U4N2_9BACT</name>
<protein>
    <submittedName>
        <fullName evidence="2">Uncharacterized protein</fullName>
    </submittedName>
</protein>
<dbReference type="EMBL" id="AP024233">
    <property type="protein sequence ID" value="BCO08002.1"/>
    <property type="molecule type" value="Genomic_DNA"/>
</dbReference>
<dbReference type="KEGG" id="ddu:GF1_03780"/>
<accession>A0A915U4N2</accession>
<dbReference type="AlphaFoldDB" id="A0A915U4N2"/>
<keyword evidence="3" id="KW-1185">Reference proteome</keyword>